<evidence type="ECO:0000313" key="3">
    <source>
        <dbReference type="EMBL" id="SEJ74065.1"/>
    </source>
</evidence>
<dbReference type="InterPro" id="IPR043128">
    <property type="entry name" value="Rev_trsase/Diguanyl_cyclase"/>
</dbReference>
<dbReference type="AlphaFoldDB" id="A0A1H7BKZ2"/>
<reference evidence="4" key="1">
    <citation type="submission" date="2016-10" db="EMBL/GenBank/DDBJ databases">
        <authorList>
            <person name="Varghese N."/>
            <person name="Submissions S."/>
        </authorList>
    </citation>
    <scope>NUCLEOTIDE SEQUENCE [LARGE SCALE GENOMIC DNA]</scope>
    <source>
        <strain evidence="4">CGMCC 1.6763</strain>
    </source>
</reference>
<dbReference type="CDD" id="cd01949">
    <property type="entry name" value="GGDEF"/>
    <property type="match status" value="1"/>
</dbReference>
<feature type="domain" description="GGDEF" evidence="2">
    <location>
        <begin position="216"/>
        <end position="344"/>
    </location>
</feature>
<accession>A0A1H7BKZ2</accession>
<dbReference type="SMART" id="SM00267">
    <property type="entry name" value="GGDEF"/>
    <property type="match status" value="1"/>
</dbReference>
<sequence length="349" mass="39328">METEQQHFSDMKRRVYKIVLPVLALSLGMSLFLSVNEGLLLTINLILLIGMLFAWLLLSTRFPLVAIEWWLLILAVIYLATMIVQGIYVQMLDLGEGSLGDFIVWLPLITLAMFLIFDRIQAMIANAILLVVLLIPAVPVFGRLRSEQIESLILFYAGIIVYTSLAYFLHQLYRRRAEQNAMLRFAYIDALTGIANRHRIDNWLIEKTEAGERDGFLFSVLFFDLDHFKDINDVYGHKTGDDVLRQLAEVVGKEVGQGDLFGRWGGEEFIVLTDTGEGPAFMLAEQLRKAIENHDFGIAGNVTASFGLSVNRPGDTAESVLSRADERMYRSKQAGRNRVTGRTMESGQG</sequence>
<dbReference type="InterPro" id="IPR029787">
    <property type="entry name" value="Nucleotide_cyclase"/>
</dbReference>
<dbReference type="PANTHER" id="PTHR45138:SF9">
    <property type="entry name" value="DIGUANYLATE CYCLASE DGCM-RELATED"/>
    <property type="match status" value="1"/>
</dbReference>
<dbReference type="EMBL" id="FNZF01000006">
    <property type="protein sequence ID" value="SEJ74065.1"/>
    <property type="molecule type" value="Genomic_DNA"/>
</dbReference>
<dbReference type="Gene3D" id="3.30.70.270">
    <property type="match status" value="1"/>
</dbReference>
<dbReference type="Proteomes" id="UP000199200">
    <property type="component" value="Unassembled WGS sequence"/>
</dbReference>
<dbReference type="PANTHER" id="PTHR45138">
    <property type="entry name" value="REGULATORY COMPONENTS OF SENSORY TRANSDUCTION SYSTEM"/>
    <property type="match status" value="1"/>
</dbReference>
<dbReference type="PROSITE" id="PS50887">
    <property type="entry name" value="GGDEF"/>
    <property type="match status" value="1"/>
</dbReference>
<dbReference type="InterPro" id="IPR000160">
    <property type="entry name" value="GGDEF_dom"/>
</dbReference>
<proteinExistence type="predicted"/>
<feature type="transmembrane region" description="Helical" evidence="1">
    <location>
        <begin position="97"/>
        <end position="117"/>
    </location>
</feature>
<dbReference type="OrthoDB" id="69083at2"/>
<dbReference type="RefSeq" id="WP_092055145.1">
    <property type="nucleotide sequence ID" value="NZ_FNZF01000006.1"/>
</dbReference>
<feature type="transmembrane region" description="Helical" evidence="1">
    <location>
        <begin position="39"/>
        <end position="58"/>
    </location>
</feature>
<name>A0A1H7BKZ2_9BACL</name>
<dbReference type="Pfam" id="PF00990">
    <property type="entry name" value="GGDEF"/>
    <property type="match status" value="1"/>
</dbReference>
<dbReference type="SUPFAM" id="SSF55073">
    <property type="entry name" value="Nucleotide cyclase"/>
    <property type="match status" value="1"/>
</dbReference>
<feature type="transmembrane region" description="Helical" evidence="1">
    <location>
        <begin position="124"/>
        <end position="141"/>
    </location>
</feature>
<keyword evidence="1" id="KW-1133">Transmembrane helix</keyword>
<dbReference type="InterPro" id="IPR050469">
    <property type="entry name" value="Diguanylate_Cyclase"/>
</dbReference>
<feature type="transmembrane region" description="Helical" evidence="1">
    <location>
        <begin position="15"/>
        <end position="33"/>
    </location>
</feature>
<feature type="transmembrane region" description="Helical" evidence="1">
    <location>
        <begin position="70"/>
        <end position="91"/>
    </location>
</feature>
<protein>
    <submittedName>
        <fullName evidence="3">Diguanylate cyclase (GGDEF) domain-containing protein</fullName>
    </submittedName>
</protein>
<keyword evidence="1" id="KW-0472">Membrane</keyword>
<dbReference type="GO" id="GO:0052621">
    <property type="term" value="F:diguanylate cyclase activity"/>
    <property type="evidence" value="ECO:0007669"/>
    <property type="project" value="TreeGrafter"/>
</dbReference>
<evidence type="ECO:0000313" key="4">
    <source>
        <dbReference type="Proteomes" id="UP000199200"/>
    </source>
</evidence>
<keyword evidence="4" id="KW-1185">Reference proteome</keyword>
<dbReference type="FunFam" id="3.30.70.270:FF:000001">
    <property type="entry name" value="Diguanylate cyclase domain protein"/>
    <property type="match status" value="1"/>
</dbReference>
<evidence type="ECO:0000256" key="1">
    <source>
        <dbReference type="SAM" id="Phobius"/>
    </source>
</evidence>
<dbReference type="NCBIfam" id="TIGR00254">
    <property type="entry name" value="GGDEF"/>
    <property type="match status" value="1"/>
</dbReference>
<dbReference type="STRING" id="426757.SAMN04488127_2641"/>
<organism evidence="3 4">
    <name type="scientific">Bhargavaea ginsengi</name>
    <dbReference type="NCBI Taxonomy" id="426757"/>
    <lineage>
        <taxon>Bacteria</taxon>
        <taxon>Bacillati</taxon>
        <taxon>Bacillota</taxon>
        <taxon>Bacilli</taxon>
        <taxon>Bacillales</taxon>
        <taxon>Caryophanaceae</taxon>
        <taxon>Bhargavaea</taxon>
    </lineage>
</organism>
<evidence type="ECO:0000259" key="2">
    <source>
        <dbReference type="PROSITE" id="PS50887"/>
    </source>
</evidence>
<feature type="transmembrane region" description="Helical" evidence="1">
    <location>
        <begin position="153"/>
        <end position="173"/>
    </location>
</feature>
<keyword evidence="1" id="KW-0812">Transmembrane</keyword>
<gene>
    <name evidence="3" type="ORF">SAMN04488127_2641</name>
</gene>